<protein>
    <recommendedName>
        <fullName evidence="4">DUF4468 domain-containing protein</fullName>
    </recommendedName>
</protein>
<feature type="chain" id="PRO_5046666221" description="DUF4468 domain-containing protein" evidence="1">
    <location>
        <begin position="21"/>
        <end position="283"/>
    </location>
</feature>
<comment type="caution">
    <text evidence="2">The sequence shown here is derived from an EMBL/GenBank/DDBJ whole genome shotgun (WGS) entry which is preliminary data.</text>
</comment>
<keyword evidence="1" id="KW-0732">Signal</keyword>
<reference evidence="2" key="1">
    <citation type="submission" date="2023-06" db="EMBL/GenBank/DDBJ databases">
        <title>Robiginitalea aurantiacus sp. nov. and Algoriphagus sediminis sp. nov., isolated from coastal sediment.</title>
        <authorList>
            <person name="Zhou Z.Y."/>
            <person name="An J."/>
            <person name="Jia Y.W."/>
            <person name="Du Z.J."/>
        </authorList>
    </citation>
    <scope>NUCLEOTIDE SEQUENCE</scope>
    <source>
        <strain evidence="2">M39</strain>
    </source>
</reference>
<accession>A0ABT7WHD2</accession>
<dbReference type="EMBL" id="JAUDUY010000007">
    <property type="protein sequence ID" value="MDM9632320.1"/>
    <property type="molecule type" value="Genomic_DNA"/>
</dbReference>
<sequence>MLKFFCTIGLIVLFALPGQAQLDGYKYIVVPKKFDGFKNENQFRTSTQIKHLFTQNGFTAIYDDQITPDLAEDPCKGLRVLLLDNSSLLATKVTLGLRDCNGVTVYESAEGRSKSKEYETAFRQAINEAFFSFTELGYAYKLSEAAEAKATESQEATPEPAEETVVTAVAAVPAVKETVQEPTQDGNAAGITTGAVAATGIAVGVQGEAGEEIWYAQPTENGYQLVDSTPRVRMKLLKTAQEDTFIATIDDAPMGMVYKKDGQWWHEFFKDGKTEVQPLKLKF</sequence>
<proteinExistence type="predicted"/>
<gene>
    <name evidence="2" type="ORF">QU605_12615</name>
</gene>
<evidence type="ECO:0000256" key="1">
    <source>
        <dbReference type="SAM" id="SignalP"/>
    </source>
</evidence>
<keyword evidence="3" id="KW-1185">Reference proteome</keyword>
<feature type="signal peptide" evidence="1">
    <location>
        <begin position="1"/>
        <end position="20"/>
    </location>
</feature>
<organism evidence="2 3">
    <name type="scientific">Robiginitalea aurantiaca</name>
    <dbReference type="NCBI Taxonomy" id="3056915"/>
    <lineage>
        <taxon>Bacteria</taxon>
        <taxon>Pseudomonadati</taxon>
        <taxon>Bacteroidota</taxon>
        <taxon>Flavobacteriia</taxon>
        <taxon>Flavobacteriales</taxon>
        <taxon>Flavobacteriaceae</taxon>
        <taxon>Robiginitalea</taxon>
    </lineage>
</organism>
<evidence type="ECO:0000313" key="3">
    <source>
        <dbReference type="Proteomes" id="UP001174839"/>
    </source>
</evidence>
<evidence type="ECO:0000313" key="2">
    <source>
        <dbReference type="EMBL" id="MDM9632320.1"/>
    </source>
</evidence>
<name>A0ABT7WHD2_9FLAO</name>
<dbReference type="RefSeq" id="WP_289725685.1">
    <property type="nucleotide sequence ID" value="NZ_JAUDUY010000007.1"/>
</dbReference>
<dbReference type="Proteomes" id="UP001174839">
    <property type="component" value="Unassembled WGS sequence"/>
</dbReference>
<evidence type="ECO:0008006" key="4">
    <source>
        <dbReference type="Google" id="ProtNLM"/>
    </source>
</evidence>